<reference evidence="2" key="1">
    <citation type="submission" date="2016-12" db="EMBL/GenBank/DDBJ databases">
        <title>Genome sequence of Streptomyces antioxidans MUSC 164.</title>
        <authorList>
            <person name="Lee L.-H."/>
            <person name="Ser H.-L."/>
        </authorList>
    </citation>
    <scope>NUCLEOTIDE SEQUENCE [LARGE SCALE GENOMIC DNA]</scope>
    <source>
        <strain evidence="2">MUSC 164</strain>
    </source>
</reference>
<dbReference type="AlphaFoldDB" id="A0A1V4CYX5"/>
<comment type="caution">
    <text evidence="2">The sequence shown here is derived from an EMBL/GenBank/DDBJ whole genome shotgun (WGS) entry which is preliminary data.</text>
</comment>
<dbReference type="RefSeq" id="WP_053048424.1">
    <property type="nucleotide sequence ID" value="NZ_LAKD02000079.1"/>
</dbReference>
<name>A0A1V4CYX5_9ACTN</name>
<accession>A0A1V4CYX5</accession>
<evidence type="ECO:0000313" key="2">
    <source>
        <dbReference type="EMBL" id="OPF74237.1"/>
    </source>
</evidence>
<protein>
    <recommendedName>
        <fullName evidence="4">Bacterial transcriptional activator domain-containing protein</fullName>
    </recommendedName>
</protein>
<evidence type="ECO:0000256" key="1">
    <source>
        <dbReference type="SAM" id="MobiDB-lite"/>
    </source>
</evidence>
<gene>
    <name evidence="2" type="ORF">VT50_0226915</name>
</gene>
<dbReference type="EMBL" id="LAKD02000079">
    <property type="protein sequence ID" value="OPF74237.1"/>
    <property type="molecule type" value="Genomic_DNA"/>
</dbReference>
<dbReference type="InterPro" id="IPR011990">
    <property type="entry name" value="TPR-like_helical_dom_sf"/>
</dbReference>
<dbReference type="OrthoDB" id="4210823at2"/>
<proteinExistence type="predicted"/>
<sequence length="296" mass="31979">MATRVDYLDDGERGVRAAFDLSYGRLTDEQSRLFLLLALAPGEGISAEPLSVSYGAPLPPRGVDVLVRVHPVEPGGAGGRWRMHDLLRAYAAAKVAADGARSTCEYERSRARILDHYNELVVDAGGLMRIPPVRRPHPRFAGRAEALGWLDGERTGLVAAACWAAEPRHARAATQLALDLGEYLGRRRLYGDAIVVYQHAINGARARGDRRSEGKSWNNLSIALRRVRRLEESACAMSATNSTAGRSSARPPRVSSPPWSCGSGPWCPRGPNSPDPPHRGTAPRPSATSPSPGWPS</sequence>
<dbReference type="Gene3D" id="1.25.40.10">
    <property type="entry name" value="Tetratricopeptide repeat domain"/>
    <property type="match status" value="1"/>
</dbReference>
<keyword evidence="3" id="KW-1185">Reference proteome</keyword>
<dbReference type="Proteomes" id="UP000033615">
    <property type="component" value="Unassembled WGS sequence"/>
</dbReference>
<organism evidence="2 3">
    <name type="scientific">Streptomyces antioxidans</name>
    <dbReference type="NCBI Taxonomy" id="1507734"/>
    <lineage>
        <taxon>Bacteria</taxon>
        <taxon>Bacillati</taxon>
        <taxon>Actinomycetota</taxon>
        <taxon>Actinomycetes</taxon>
        <taxon>Kitasatosporales</taxon>
        <taxon>Streptomycetaceae</taxon>
        <taxon>Streptomyces</taxon>
    </lineage>
</organism>
<feature type="compositionally biased region" description="Low complexity" evidence="1">
    <location>
        <begin position="246"/>
        <end position="267"/>
    </location>
</feature>
<feature type="compositionally biased region" description="Low complexity" evidence="1">
    <location>
        <begin position="282"/>
        <end position="296"/>
    </location>
</feature>
<evidence type="ECO:0000313" key="3">
    <source>
        <dbReference type="Proteomes" id="UP000033615"/>
    </source>
</evidence>
<feature type="region of interest" description="Disordered" evidence="1">
    <location>
        <begin position="237"/>
        <end position="296"/>
    </location>
</feature>
<evidence type="ECO:0008006" key="4">
    <source>
        <dbReference type="Google" id="ProtNLM"/>
    </source>
</evidence>